<reference evidence="13" key="1">
    <citation type="submission" date="2016-03" db="EMBL/GenBank/DDBJ databases">
        <authorList>
            <person name="Lee Y.-S."/>
            <person name="Choi Y.-L."/>
        </authorList>
    </citation>
    <scope>NUCLEOTIDE SEQUENCE [LARGE SCALE GENOMIC DNA]</scope>
    <source>
        <strain evidence="13">DAU221</strain>
    </source>
</reference>
<evidence type="ECO:0000256" key="1">
    <source>
        <dbReference type="ARBA" id="ARBA00003041"/>
    </source>
</evidence>
<evidence type="ECO:0000256" key="7">
    <source>
        <dbReference type="ARBA" id="ARBA00022795"/>
    </source>
</evidence>
<dbReference type="GO" id="GO:0015031">
    <property type="term" value="P:protein transport"/>
    <property type="evidence" value="ECO:0007669"/>
    <property type="project" value="UniProtKB-KW"/>
</dbReference>
<evidence type="ECO:0000313" key="13">
    <source>
        <dbReference type="Proteomes" id="UP000076077"/>
    </source>
</evidence>
<keyword evidence="7" id="KW-1005">Bacterial flagellum biogenesis</keyword>
<keyword evidence="9" id="KW-1006">Bacterial flagellum protein export</keyword>
<dbReference type="GO" id="GO:0003774">
    <property type="term" value="F:cytoskeletal motor activity"/>
    <property type="evidence" value="ECO:0007669"/>
    <property type="project" value="InterPro"/>
</dbReference>
<evidence type="ECO:0000256" key="5">
    <source>
        <dbReference type="ARBA" id="ARBA00022448"/>
    </source>
</evidence>
<dbReference type="KEGG" id="mthd:A3224_11830"/>
<dbReference type="InterPro" id="IPR000563">
    <property type="entry name" value="Flag_FliH"/>
</dbReference>
<evidence type="ECO:0000313" key="12">
    <source>
        <dbReference type="EMBL" id="AMX03171.1"/>
    </source>
</evidence>
<evidence type="ECO:0000256" key="4">
    <source>
        <dbReference type="ARBA" id="ARBA00016507"/>
    </source>
</evidence>
<evidence type="ECO:0000256" key="8">
    <source>
        <dbReference type="ARBA" id="ARBA00022927"/>
    </source>
</evidence>
<keyword evidence="5" id="KW-0813">Transport</keyword>
<dbReference type="EMBL" id="CP014864">
    <property type="protein sequence ID" value="AMX03171.1"/>
    <property type="molecule type" value="Genomic_DNA"/>
</dbReference>
<dbReference type="RefSeq" id="WP_067154844.1">
    <property type="nucleotide sequence ID" value="NZ_CP014864.1"/>
</dbReference>
<evidence type="ECO:0000256" key="6">
    <source>
        <dbReference type="ARBA" id="ARBA00022490"/>
    </source>
</evidence>
<evidence type="ECO:0000256" key="2">
    <source>
        <dbReference type="ARBA" id="ARBA00004496"/>
    </source>
</evidence>
<dbReference type="Pfam" id="PF02108">
    <property type="entry name" value="FliH"/>
    <property type="match status" value="1"/>
</dbReference>
<keyword evidence="13" id="KW-1185">Reference proteome</keyword>
<dbReference type="OrthoDB" id="6415116at2"/>
<proteinExistence type="inferred from homology"/>
<keyword evidence="6" id="KW-0963">Cytoplasm</keyword>
<gene>
    <name evidence="12" type="ORF">A3224_11830</name>
</gene>
<protein>
    <recommendedName>
        <fullName evidence="4">Flagellar assembly protein FliH</fullName>
    </recommendedName>
</protein>
<feature type="region of interest" description="Disordered" evidence="10">
    <location>
        <begin position="170"/>
        <end position="194"/>
    </location>
</feature>
<evidence type="ECO:0000259" key="11">
    <source>
        <dbReference type="Pfam" id="PF02108"/>
    </source>
</evidence>
<comment type="subcellular location">
    <subcellularLocation>
        <location evidence="2">Cytoplasm</location>
    </subcellularLocation>
</comment>
<accession>A0A143HNU3</accession>
<dbReference type="GO" id="GO:0044781">
    <property type="term" value="P:bacterial-type flagellum organization"/>
    <property type="evidence" value="ECO:0007669"/>
    <property type="project" value="UniProtKB-KW"/>
</dbReference>
<feature type="region of interest" description="Disordered" evidence="10">
    <location>
        <begin position="43"/>
        <end position="77"/>
    </location>
</feature>
<dbReference type="GO" id="GO:0009288">
    <property type="term" value="C:bacterial-type flagellum"/>
    <property type="evidence" value="ECO:0007669"/>
    <property type="project" value="InterPro"/>
</dbReference>
<dbReference type="PANTHER" id="PTHR34982">
    <property type="entry name" value="YOP PROTEINS TRANSLOCATION PROTEIN L"/>
    <property type="match status" value="1"/>
</dbReference>
<feature type="compositionally biased region" description="Basic and acidic residues" evidence="10">
    <location>
        <begin position="53"/>
        <end position="77"/>
    </location>
</feature>
<comment type="similarity">
    <text evidence="3">Belongs to the FliH family.</text>
</comment>
<comment type="function">
    <text evidence="1">Needed for flagellar regrowth and assembly.</text>
</comment>
<dbReference type="Proteomes" id="UP000076077">
    <property type="component" value="Chromosome"/>
</dbReference>
<dbReference type="AlphaFoldDB" id="A0A143HNU3"/>
<sequence>MSDALSWRAWRMGELDGEAERRRAAERRAELRARLETAREQARREGWQAGFDAGHKEGLAKGLEEGRRAGEAESERQRRELLQPLAGLAQAFSDALARHDEEIAADLAAMALAVGRQLASEALEARPQQVVEVVRHLMREEPLFNGGSRLWLHPQDLPLVEAELERELAASGWQTRPDPRLSRGGCRVTGPSGELDASLETRWQQLQEGVYKRLRGTADRGETPQ</sequence>
<dbReference type="PANTHER" id="PTHR34982:SF1">
    <property type="entry name" value="FLAGELLAR ASSEMBLY PROTEIN FLIH"/>
    <property type="match status" value="1"/>
</dbReference>
<dbReference type="PRINTS" id="PR01003">
    <property type="entry name" value="FLGFLIH"/>
</dbReference>
<feature type="domain" description="Flagellar assembly protein FliH/Type III secretion system HrpE" evidence="11">
    <location>
        <begin position="81"/>
        <end position="206"/>
    </location>
</feature>
<evidence type="ECO:0000256" key="10">
    <source>
        <dbReference type="SAM" id="MobiDB-lite"/>
    </source>
</evidence>
<dbReference type="GO" id="GO:0005829">
    <property type="term" value="C:cytosol"/>
    <property type="evidence" value="ECO:0007669"/>
    <property type="project" value="TreeGrafter"/>
</dbReference>
<dbReference type="InterPro" id="IPR051472">
    <property type="entry name" value="T3SS_Stator/FliH"/>
</dbReference>
<dbReference type="STRING" id="252514.A3224_11830"/>
<keyword evidence="8" id="KW-0653">Protein transport</keyword>
<evidence type="ECO:0000256" key="9">
    <source>
        <dbReference type="ARBA" id="ARBA00023225"/>
    </source>
</evidence>
<evidence type="ECO:0000256" key="3">
    <source>
        <dbReference type="ARBA" id="ARBA00006602"/>
    </source>
</evidence>
<dbReference type="GeneID" id="76608733"/>
<organism evidence="12 13">
    <name type="scientific">Microbulbifer thermotolerans</name>
    <dbReference type="NCBI Taxonomy" id="252514"/>
    <lineage>
        <taxon>Bacteria</taxon>
        <taxon>Pseudomonadati</taxon>
        <taxon>Pseudomonadota</taxon>
        <taxon>Gammaproteobacteria</taxon>
        <taxon>Cellvibrionales</taxon>
        <taxon>Microbulbiferaceae</taxon>
        <taxon>Microbulbifer</taxon>
    </lineage>
</organism>
<name>A0A143HNU3_MICTH</name>
<dbReference type="InterPro" id="IPR018035">
    <property type="entry name" value="Flagellar_FliH/T3SS_HrpE"/>
</dbReference>
<dbReference type="GO" id="GO:0071973">
    <property type="term" value="P:bacterial-type flagellum-dependent cell motility"/>
    <property type="evidence" value="ECO:0007669"/>
    <property type="project" value="InterPro"/>
</dbReference>